<protein>
    <submittedName>
        <fullName evidence="1">DUF2218 domain-containing protein</fullName>
    </submittedName>
</protein>
<sequence>MKTVCLDKSCLPPGRDGRSQAMPSAETRIQTGNAAAYLARFCGHLAKLGAPGRFSGHAPGRHAGGGQPPAVLRVEHTADAGSITLTWGQLTLRATAGELMIRADASSQEDLDRIQDMAASRLLKFGRREDLDTRWTPVTGADC</sequence>
<dbReference type="OrthoDB" id="9806511at2"/>
<evidence type="ECO:0000313" key="2">
    <source>
        <dbReference type="Proteomes" id="UP000460272"/>
    </source>
</evidence>
<dbReference type="Pfam" id="PF09981">
    <property type="entry name" value="DUF2218"/>
    <property type="match status" value="1"/>
</dbReference>
<gene>
    <name evidence="1" type="ORF">EAS64_09870</name>
</gene>
<reference evidence="1 2" key="1">
    <citation type="submission" date="2018-11" db="EMBL/GenBank/DDBJ databases">
        <title>Trebonia kvetii gen.nov., sp.nov., a novel acidophilic actinobacterium, and proposal of the new actinobacterial family Treboniaceae fam. nov.</title>
        <authorList>
            <person name="Rapoport D."/>
            <person name="Sagova-Mareckova M."/>
            <person name="Sedlacek I."/>
            <person name="Provaznik J."/>
            <person name="Kralova S."/>
            <person name="Pavlinic D."/>
            <person name="Benes V."/>
            <person name="Kopecky J."/>
        </authorList>
    </citation>
    <scope>NUCLEOTIDE SEQUENCE [LARGE SCALE GENOMIC DNA]</scope>
    <source>
        <strain evidence="1 2">15Tr583</strain>
    </source>
</reference>
<dbReference type="Proteomes" id="UP000460272">
    <property type="component" value="Unassembled WGS sequence"/>
</dbReference>
<dbReference type="AlphaFoldDB" id="A0A6P2C5Z5"/>
<dbReference type="InterPro" id="IPR014543">
    <property type="entry name" value="UCP028291"/>
</dbReference>
<evidence type="ECO:0000313" key="1">
    <source>
        <dbReference type="EMBL" id="TVZ04933.1"/>
    </source>
</evidence>
<name>A0A6P2C5Z5_9ACTN</name>
<organism evidence="1 2">
    <name type="scientific">Trebonia kvetii</name>
    <dbReference type="NCBI Taxonomy" id="2480626"/>
    <lineage>
        <taxon>Bacteria</taxon>
        <taxon>Bacillati</taxon>
        <taxon>Actinomycetota</taxon>
        <taxon>Actinomycetes</taxon>
        <taxon>Streptosporangiales</taxon>
        <taxon>Treboniaceae</taxon>
        <taxon>Trebonia</taxon>
    </lineage>
</organism>
<dbReference type="EMBL" id="RPFW01000002">
    <property type="protein sequence ID" value="TVZ04933.1"/>
    <property type="molecule type" value="Genomic_DNA"/>
</dbReference>
<accession>A0A6P2C5Z5</accession>
<keyword evidence="2" id="KW-1185">Reference proteome</keyword>
<comment type="caution">
    <text evidence="1">The sequence shown here is derived from an EMBL/GenBank/DDBJ whole genome shotgun (WGS) entry which is preliminary data.</text>
</comment>
<dbReference type="Gene3D" id="3.30.310.50">
    <property type="entry name" value="Alpha-D-phosphohexomutase, C-terminal domain"/>
    <property type="match status" value="1"/>
</dbReference>
<proteinExistence type="predicted"/>